<comment type="catalytic activity">
    <reaction evidence="14 16">
        <text>a 1-acyl-sn-glycero-3-phosphocholine + H2O = sn-glycerol 3-phosphocholine + a fatty acid + H(+)</text>
        <dbReference type="Rhea" id="RHEA:15177"/>
        <dbReference type="ChEBI" id="CHEBI:15377"/>
        <dbReference type="ChEBI" id="CHEBI:15378"/>
        <dbReference type="ChEBI" id="CHEBI:16870"/>
        <dbReference type="ChEBI" id="CHEBI:28868"/>
        <dbReference type="ChEBI" id="CHEBI:58168"/>
        <dbReference type="EC" id="3.1.1.5"/>
    </reaction>
</comment>
<proteinExistence type="inferred from homology"/>
<keyword evidence="8 16" id="KW-0256">Endoplasmic reticulum</keyword>
<evidence type="ECO:0000256" key="1">
    <source>
        <dbReference type="ARBA" id="ARBA00004477"/>
    </source>
</evidence>
<feature type="transmembrane region" description="Helical" evidence="16">
    <location>
        <begin position="91"/>
        <end position="124"/>
    </location>
</feature>
<evidence type="ECO:0000313" key="21">
    <source>
        <dbReference type="Proteomes" id="UP000076874"/>
    </source>
</evidence>
<feature type="domain" description="Cyclic nucleotide-binding" evidence="18">
    <location>
        <begin position="721"/>
        <end position="757"/>
    </location>
</feature>
<dbReference type="STRING" id="1081102.A0A167WWL8"/>
<comment type="function">
    <text evidence="13">Intracellular phospholipase B that catalyzes the double deacylation of phosphatidylcholine (PC) to glycerophosphocholine (GroPCho). Plays an important role in membrane lipid homeostasis. Responsible for the rapid PC turnover in response to inositol, elevated temperatures, or when choline is present in the growth medium.</text>
</comment>
<accession>A0A167WWL8</accession>
<evidence type="ECO:0000256" key="9">
    <source>
        <dbReference type="ARBA" id="ARBA00022963"/>
    </source>
</evidence>
<feature type="region of interest" description="Disordered" evidence="17">
    <location>
        <begin position="228"/>
        <end position="266"/>
    </location>
</feature>
<evidence type="ECO:0000313" key="20">
    <source>
        <dbReference type="EMBL" id="OAA64265.1"/>
    </source>
</evidence>
<evidence type="ECO:0000256" key="8">
    <source>
        <dbReference type="ARBA" id="ARBA00022824"/>
    </source>
</evidence>
<feature type="compositionally biased region" description="Polar residues" evidence="17">
    <location>
        <begin position="317"/>
        <end position="338"/>
    </location>
</feature>
<feature type="active site" description="Proton acceptor" evidence="15">
    <location>
        <position position="1414"/>
    </location>
</feature>
<feature type="region of interest" description="Disordered" evidence="17">
    <location>
        <begin position="770"/>
        <end position="823"/>
    </location>
</feature>
<dbReference type="Pfam" id="PF00027">
    <property type="entry name" value="cNMP_binding"/>
    <property type="match status" value="1"/>
</dbReference>
<reference evidence="20 21" key="1">
    <citation type="journal article" date="2016" name="Genome Biol. Evol.">
        <title>Divergent and convergent evolution of fungal pathogenicity.</title>
        <authorList>
            <person name="Shang Y."/>
            <person name="Xiao G."/>
            <person name="Zheng P."/>
            <person name="Cen K."/>
            <person name="Zhan S."/>
            <person name="Wang C."/>
        </authorList>
    </citation>
    <scope>NUCLEOTIDE SEQUENCE [LARGE SCALE GENOMIC DNA]</scope>
    <source>
        <strain evidence="20 21">RCEF 264</strain>
    </source>
</reference>
<dbReference type="Gene3D" id="3.40.1090.10">
    <property type="entry name" value="Cytosolic phospholipase A2 catalytic domain"/>
    <property type="match status" value="2"/>
</dbReference>
<feature type="transmembrane region" description="Helical" evidence="16">
    <location>
        <begin position="57"/>
        <end position="79"/>
    </location>
</feature>
<dbReference type="SUPFAM" id="SSF52151">
    <property type="entry name" value="FabD/lysophospholipase-like"/>
    <property type="match status" value="1"/>
</dbReference>
<evidence type="ECO:0000256" key="14">
    <source>
        <dbReference type="ARBA" id="ARBA00049531"/>
    </source>
</evidence>
<feature type="active site" description="Nucleophile" evidence="15">
    <location>
        <position position="1296"/>
    </location>
</feature>
<keyword evidence="5 16" id="KW-0812">Transmembrane</keyword>
<dbReference type="EC" id="3.1.1.5" evidence="3 16"/>
<evidence type="ECO:0000256" key="4">
    <source>
        <dbReference type="ARBA" id="ARBA00018317"/>
    </source>
</evidence>
<keyword evidence="21" id="KW-1185">Reference proteome</keyword>
<evidence type="ECO:0000259" key="18">
    <source>
        <dbReference type="PROSITE" id="PS50042"/>
    </source>
</evidence>
<dbReference type="GO" id="GO:0071071">
    <property type="term" value="P:regulation of phospholipid biosynthetic process"/>
    <property type="evidence" value="ECO:0007669"/>
    <property type="project" value="EnsemblFungi"/>
</dbReference>
<dbReference type="EMBL" id="AZHD01000004">
    <property type="protein sequence ID" value="OAA64265.1"/>
    <property type="molecule type" value="Genomic_DNA"/>
</dbReference>
<dbReference type="GO" id="GO:0034638">
    <property type="term" value="P:phosphatidylcholine catabolic process"/>
    <property type="evidence" value="ECO:0007669"/>
    <property type="project" value="EnsemblFungi"/>
</dbReference>
<dbReference type="OrthoDB" id="421051at2759"/>
<evidence type="ECO:0000256" key="6">
    <source>
        <dbReference type="ARBA" id="ARBA00022737"/>
    </source>
</evidence>
<dbReference type="Gene3D" id="2.60.120.10">
    <property type="entry name" value="Jelly Rolls"/>
    <property type="match status" value="2"/>
</dbReference>
<feature type="domain" description="Cyclic nucleotide-binding" evidence="18">
    <location>
        <begin position="883"/>
        <end position="1003"/>
    </location>
</feature>
<keyword evidence="9 15" id="KW-0442">Lipid degradation</keyword>
<feature type="compositionally biased region" description="Low complexity" evidence="17">
    <location>
        <begin position="771"/>
        <end position="784"/>
    </location>
</feature>
<evidence type="ECO:0000256" key="16">
    <source>
        <dbReference type="RuleBase" id="RU362043"/>
    </source>
</evidence>
<evidence type="ECO:0000256" key="12">
    <source>
        <dbReference type="ARBA" id="ARBA00023136"/>
    </source>
</evidence>
<dbReference type="Pfam" id="PF24179">
    <property type="entry name" value="NTE_Ploop"/>
    <property type="match status" value="1"/>
</dbReference>
<evidence type="ECO:0000256" key="13">
    <source>
        <dbReference type="ARBA" id="ARBA00024965"/>
    </source>
</evidence>
<evidence type="ECO:0000256" key="5">
    <source>
        <dbReference type="ARBA" id="ARBA00022692"/>
    </source>
</evidence>
<feature type="compositionally biased region" description="Acidic residues" evidence="17">
    <location>
        <begin position="246"/>
        <end position="257"/>
    </location>
</feature>
<name>A0A167WWL8_9HYPO</name>
<dbReference type="InterPro" id="IPR000595">
    <property type="entry name" value="cNMP-bd_dom"/>
</dbReference>
<dbReference type="PANTHER" id="PTHR14226:SF29">
    <property type="entry name" value="NEUROPATHY TARGET ESTERASE SWS"/>
    <property type="match status" value="1"/>
</dbReference>
<dbReference type="InterPro" id="IPR014710">
    <property type="entry name" value="RmlC-like_jellyroll"/>
</dbReference>
<evidence type="ECO:0000256" key="17">
    <source>
        <dbReference type="SAM" id="MobiDB-lite"/>
    </source>
</evidence>
<evidence type="ECO:0000259" key="19">
    <source>
        <dbReference type="PROSITE" id="PS51635"/>
    </source>
</evidence>
<evidence type="ECO:0000256" key="7">
    <source>
        <dbReference type="ARBA" id="ARBA00022801"/>
    </source>
</evidence>
<feature type="short sequence motif" description="GXSXG" evidence="15">
    <location>
        <begin position="1294"/>
        <end position="1298"/>
    </location>
</feature>
<dbReference type="PANTHER" id="PTHR14226">
    <property type="entry name" value="NEUROPATHY TARGET ESTERASE/SWISS CHEESE D.MELANOGASTER"/>
    <property type="match status" value="1"/>
</dbReference>
<evidence type="ECO:0000256" key="3">
    <source>
        <dbReference type="ARBA" id="ARBA00013274"/>
    </source>
</evidence>
<keyword evidence="10 16" id="KW-1133">Transmembrane helix</keyword>
<comment type="caution">
    <text evidence="20">The sequence shown here is derived from an EMBL/GenBank/DDBJ whole genome shotgun (WGS) entry which is preliminary data.</text>
</comment>
<gene>
    <name evidence="20" type="ORF">SPI_02912</name>
</gene>
<keyword evidence="7 15" id="KW-0378">Hydrolase</keyword>
<dbReference type="FunFam" id="3.40.1090.10:FF:000007">
    <property type="entry name" value="Lysophospholipase NTE1"/>
    <property type="match status" value="1"/>
</dbReference>
<dbReference type="InterPro" id="IPR050301">
    <property type="entry name" value="NTE"/>
</dbReference>
<keyword evidence="6" id="KW-0677">Repeat</keyword>
<keyword evidence="12 16" id="KW-0472">Membrane</keyword>
<dbReference type="InterPro" id="IPR018490">
    <property type="entry name" value="cNMP-bd_dom_sf"/>
</dbReference>
<dbReference type="Proteomes" id="UP000076874">
    <property type="component" value="Unassembled WGS sequence"/>
</dbReference>
<dbReference type="GO" id="GO:0005789">
    <property type="term" value="C:endoplasmic reticulum membrane"/>
    <property type="evidence" value="ECO:0007669"/>
    <property type="project" value="UniProtKB-SubCell"/>
</dbReference>
<evidence type="ECO:0000256" key="11">
    <source>
        <dbReference type="ARBA" id="ARBA00023098"/>
    </source>
</evidence>
<dbReference type="PROSITE" id="PS51635">
    <property type="entry name" value="PNPLA"/>
    <property type="match status" value="1"/>
</dbReference>
<dbReference type="SMART" id="SM00100">
    <property type="entry name" value="cNMP"/>
    <property type="match status" value="2"/>
</dbReference>
<comment type="subcellular location">
    <subcellularLocation>
        <location evidence="1">Endoplasmic reticulum membrane</location>
        <topology evidence="1">Multi-pass membrane protein</topology>
    </subcellularLocation>
</comment>
<feature type="region of interest" description="Disordered" evidence="17">
    <location>
        <begin position="530"/>
        <end position="578"/>
    </location>
</feature>
<evidence type="ECO:0000256" key="2">
    <source>
        <dbReference type="ARBA" id="ARBA00006636"/>
    </source>
</evidence>
<evidence type="ECO:0000256" key="15">
    <source>
        <dbReference type="PROSITE-ProRule" id="PRU01161"/>
    </source>
</evidence>
<feature type="compositionally biased region" description="Low complexity" evidence="17">
    <location>
        <begin position="535"/>
        <end position="544"/>
    </location>
</feature>
<feature type="domain" description="PNPLA" evidence="19">
    <location>
        <begin position="1263"/>
        <end position="1427"/>
    </location>
</feature>
<dbReference type="Pfam" id="PF01734">
    <property type="entry name" value="Patatin"/>
    <property type="match status" value="1"/>
</dbReference>
<dbReference type="FunFam" id="2.60.120.10:FF:000062">
    <property type="entry name" value="Lysophospholipase NTE1"/>
    <property type="match status" value="1"/>
</dbReference>
<dbReference type="CDD" id="cd00038">
    <property type="entry name" value="CAP_ED"/>
    <property type="match status" value="2"/>
</dbReference>
<dbReference type="InterPro" id="IPR002641">
    <property type="entry name" value="PNPLA_dom"/>
</dbReference>
<comment type="similarity">
    <text evidence="2 16">Belongs to the NTE family.</text>
</comment>
<feature type="compositionally biased region" description="Polar residues" evidence="17">
    <location>
        <begin position="790"/>
        <end position="812"/>
    </location>
</feature>
<dbReference type="FunFam" id="3.40.1090.10:FF:000018">
    <property type="entry name" value="Lysophospholipase NTE1"/>
    <property type="match status" value="1"/>
</dbReference>
<dbReference type="InterPro" id="IPR056556">
    <property type="entry name" value="NTE1_P-loop_dom"/>
</dbReference>
<evidence type="ECO:0000256" key="10">
    <source>
        <dbReference type="ARBA" id="ARBA00022989"/>
    </source>
</evidence>
<organism evidence="20 21">
    <name type="scientific">Niveomyces insectorum RCEF 264</name>
    <dbReference type="NCBI Taxonomy" id="1081102"/>
    <lineage>
        <taxon>Eukaryota</taxon>
        <taxon>Fungi</taxon>
        <taxon>Dikarya</taxon>
        <taxon>Ascomycota</taxon>
        <taxon>Pezizomycotina</taxon>
        <taxon>Sordariomycetes</taxon>
        <taxon>Hypocreomycetidae</taxon>
        <taxon>Hypocreales</taxon>
        <taxon>Cordycipitaceae</taxon>
        <taxon>Niveomyces</taxon>
    </lineage>
</organism>
<dbReference type="GO" id="GO:0004622">
    <property type="term" value="F:phosphatidylcholine lysophospholipase activity"/>
    <property type="evidence" value="ECO:0007669"/>
    <property type="project" value="UniProtKB-EC"/>
</dbReference>
<feature type="short sequence motif" description="GXGXXG" evidence="15">
    <location>
        <begin position="1267"/>
        <end position="1272"/>
    </location>
</feature>
<feature type="region of interest" description="Disordered" evidence="17">
    <location>
        <begin position="296"/>
        <end position="338"/>
    </location>
</feature>
<feature type="short sequence motif" description="DGA/G" evidence="15">
    <location>
        <begin position="1414"/>
        <end position="1416"/>
    </location>
</feature>
<dbReference type="SUPFAM" id="SSF51206">
    <property type="entry name" value="cAMP-binding domain-like"/>
    <property type="match status" value="3"/>
</dbReference>
<protein>
    <recommendedName>
        <fullName evidence="4 16">Lysophospholipase NTE1</fullName>
        <ecNumber evidence="3 16">3.1.1.5</ecNumber>
    </recommendedName>
    <alternativeName>
        <fullName evidence="16">Intracellular phospholipase B</fullName>
    </alternativeName>
</protein>
<dbReference type="PROSITE" id="PS50042">
    <property type="entry name" value="CNMP_BINDING_3"/>
    <property type="match status" value="2"/>
</dbReference>
<sequence length="1566" mass="170449">MSSSNITTAAAAASSAVALGATVAQGISAAASRSSAALASAAAATANNVVADHGSSSWMGLLARFVLTLLHLVSTVLYFAIKLATFSLPTLLFTLFSTTLTVTMNATTLMLIFAALFSAVSWFVRYRYLNMYSRLPPEPQRKEPDIDLFPDTHEEGTKSGLSSYLDEFLSAIKIFGYLERPVFHELTRSMMTRKLIAGETLNLEEEKGFCIVVDGLVEIFVKSSGSRQARRSHVGSRRGPSLETASSDDDDDDEDESSTPGYQRYQLLTEVRNGAPMSSLFSLMSLFTEDISLRVSDDDDDSAASTPAVRSHGRSSRYPSSAGFRSSQDSRVPFSKLSSAGQGGNVLDPLNAAAAASSKTALAADLPRVPHMALDSASRRPERPLPKRINTNSVHPDIIARATVDTTIAVIPTSAFRRLIRIYPKATAHIVHVILSRFQRVTLATAYNYLGLSADVLQTEESMIKYTMCQLPNFLRGDSLERLKEKFRRERERIGEDLIGKGIALHNPAAGRRKRSSTTLRKEAALHALTRQRPSSAAVSLNSSSKDRSPVSNNNPGGILPNRALSGTPVNNDRSSSSLASLSGLQLDAELFQGDGSGVASPLAQRSFDPFAAAAQMHSRSPIASRESLDEDNIFRESVLECMFKAIGLTSSSATPREAESVEASPHLVSYDNMRQKAVFSNNAFGFMDPFGSPADGDADSMTSGSATISAPPNMQNLVHDMVDEVEIVFFPKGSVLVEQGERNPGLYYVVDGFLDICMPAAAASASDILPSSSAPEESSSSSPFGPNTDPFNVRSSKSAKENPSNKSSKGSTDSRKKGRAARRSVALIKPGGLAGYIGTVSSYRSFIDVVAKTDVYVGFLPRASLERIVDKYPIVLLTMAKRLTHILPRLIMHIDFALEWLQVNAGQVIFHKNQESEAIYIVLNGRLRLVDDRKDGGVAVRAEFGQGDSVGELEVLTESVRSGTLHAIRDTELVKFPRTLFNSLAQEHPNITIKISKIIASRMRNLMDNPASTLSIDGTAAATSIEKGSSTENLRTVAILPVTAGVPVVEFGNRLMNALSQVGTLNGATSLNQAAILNHLGKHAFNKMGKLKLSQYLADLEEKYSLVVYVADTNVNSPWTQTCITQADCILLVGLAESSPEIGEYERFMLGMKSTARKLLVLLHAERYSASGLTRAWLKNRVWINGGHYHVQMAFRSEAVPIHQPRKRFGPSLKQRVQILQAEIQKYTSRKVRHSPFYSPEAPFKGDFHRLARRLCGKSIGLVLGGGGARGLSQIGIIRAMEEAGIPIDVVGGTSIGAFIGALYARHADVVPIFGLAKKFAGRMASIWRFALDLTYPSASYTTGHEFNRGIFKSFGKAQIEDFWLEYYCNTTNISKSRAEFHTSGYAWRYVRASMSLAGLLPPLCDEGSMLLDGGYVDNLTVSHMKALGADIIFAVDVGALDDDTPQAFGDTLSGFWAFINRWNPLSSTPNPPTLAEIQARLAYVSSVDALERAKTLPGCVYMRPPIDLYGTLDFGKFDEIVQVGYDYGQEFLQKMRDEGVLPVVEETEEKKALRRTMAPRRASI</sequence>
<dbReference type="InterPro" id="IPR016035">
    <property type="entry name" value="Acyl_Trfase/lysoPLipase"/>
</dbReference>
<keyword evidence="11 15" id="KW-0443">Lipid metabolism</keyword>